<dbReference type="GeneID" id="85359345"/>
<sequence length="522" mass="58472">MYVYRGSLFDSSYAVNEAITIVFPTDFCLGELVSAFWQWTKDAEGNEKVNVSYNGIIDSVTLAKKIGCSYDHYYRFDVTLAADFKSLTLMMCSPSNNTSATFTGTLQLSYSEPPFTPRCLVYVGKLDWLAYAKNEMLTVIVPSTFNEGDPVCVYWERNEFVTSMEILSESGDGKKQLGIPMNYYRFDGWVNSNRDAITLTMSTPSTPSTGKSNPVTLRLANDLMTRKKALIARYNVDIDGGINDVRDILVETLGFIPGNVEMLYYDVEPSGRPCKTLSGQAAPTAERFQQRFISLVKDTKPGDIRFVYVDAHVMSVERSFEDSEKGPAWKLAKADDGKQVEPVRGDWIADTLRQYLNAGANLTILCSSYPIGFYGNPPGVLLAAVHETQINIKAVLEKGGAKDPWTFAILREIEKTWRQKKRMPSYTQLVNDARLRINFMLQDGGLGRSYKGPSPDLRKPIAWQTGGPTEGYQDPQLVYNGWYIDADRAPFLGPFPVPMGQSLSPPQNLGPVRYPHDELKLY</sequence>
<protein>
    <submittedName>
        <fullName evidence="1">Uncharacterized protein</fullName>
    </submittedName>
</protein>
<evidence type="ECO:0000313" key="2">
    <source>
        <dbReference type="Proteomes" id="UP001175211"/>
    </source>
</evidence>
<proteinExistence type="predicted"/>
<accession>A0AA39JRX6</accession>
<keyword evidence="2" id="KW-1185">Reference proteome</keyword>
<dbReference type="AlphaFoldDB" id="A0AA39JRX6"/>
<reference evidence="1" key="1">
    <citation type="submission" date="2023-06" db="EMBL/GenBank/DDBJ databases">
        <authorList>
            <consortium name="Lawrence Berkeley National Laboratory"/>
            <person name="Ahrendt S."/>
            <person name="Sahu N."/>
            <person name="Indic B."/>
            <person name="Wong-Bajracharya J."/>
            <person name="Merenyi Z."/>
            <person name="Ke H.-M."/>
            <person name="Monk M."/>
            <person name="Kocsube S."/>
            <person name="Drula E."/>
            <person name="Lipzen A."/>
            <person name="Balint B."/>
            <person name="Henrissat B."/>
            <person name="Andreopoulos B."/>
            <person name="Martin F.M."/>
            <person name="Harder C.B."/>
            <person name="Rigling D."/>
            <person name="Ford K.L."/>
            <person name="Foster G.D."/>
            <person name="Pangilinan J."/>
            <person name="Papanicolaou A."/>
            <person name="Barry K."/>
            <person name="LaButti K."/>
            <person name="Viragh M."/>
            <person name="Koriabine M."/>
            <person name="Yan M."/>
            <person name="Riley R."/>
            <person name="Champramary S."/>
            <person name="Plett K.L."/>
            <person name="Tsai I.J."/>
            <person name="Slot J."/>
            <person name="Sipos G."/>
            <person name="Plett J."/>
            <person name="Nagy L.G."/>
            <person name="Grigoriev I.V."/>
        </authorList>
    </citation>
    <scope>NUCLEOTIDE SEQUENCE</scope>
    <source>
        <strain evidence="1">CCBAS 213</strain>
    </source>
</reference>
<gene>
    <name evidence="1" type="ORF">EV420DRAFT_1622339</name>
</gene>
<dbReference type="RefSeq" id="XP_060326220.1">
    <property type="nucleotide sequence ID" value="XM_060475797.1"/>
</dbReference>
<name>A0AA39JRX6_ARMTA</name>
<organism evidence="1 2">
    <name type="scientific">Armillaria tabescens</name>
    <name type="common">Ringless honey mushroom</name>
    <name type="synonym">Agaricus tabescens</name>
    <dbReference type="NCBI Taxonomy" id="1929756"/>
    <lineage>
        <taxon>Eukaryota</taxon>
        <taxon>Fungi</taxon>
        <taxon>Dikarya</taxon>
        <taxon>Basidiomycota</taxon>
        <taxon>Agaricomycotina</taxon>
        <taxon>Agaricomycetes</taxon>
        <taxon>Agaricomycetidae</taxon>
        <taxon>Agaricales</taxon>
        <taxon>Marasmiineae</taxon>
        <taxon>Physalacriaceae</taxon>
        <taxon>Desarmillaria</taxon>
    </lineage>
</organism>
<dbReference type="EMBL" id="JAUEPS010000043">
    <property type="protein sequence ID" value="KAK0447805.1"/>
    <property type="molecule type" value="Genomic_DNA"/>
</dbReference>
<dbReference type="Proteomes" id="UP001175211">
    <property type="component" value="Unassembled WGS sequence"/>
</dbReference>
<comment type="caution">
    <text evidence="1">The sequence shown here is derived from an EMBL/GenBank/DDBJ whole genome shotgun (WGS) entry which is preliminary data.</text>
</comment>
<evidence type="ECO:0000313" key="1">
    <source>
        <dbReference type="EMBL" id="KAK0447805.1"/>
    </source>
</evidence>